<protein>
    <submittedName>
        <fullName evidence="1">Uncharacterized protein</fullName>
    </submittedName>
</protein>
<name>A0A382W2B9_9ZZZZ</name>
<feature type="non-terminal residue" evidence="1">
    <location>
        <position position="1"/>
    </location>
</feature>
<accession>A0A382W2B9</accession>
<dbReference type="AlphaFoldDB" id="A0A382W2B9"/>
<organism evidence="1">
    <name type="scientific">marine metagenome</name>
    <dbReference type="NCBI Taxonomy" id="408172"/>
    <lineage>
        <taxon>unclassified sequences</taxon>
        <taxon>metagenomes</taxon>
        <taxon>ecological metagenomes</taxon>
    </lineage>
</organism>
<evidence type="ECO:0000313" key="1">
    <source>
        <dbReference type="EMBL" id="SVD52962.1"/>
    </source>
</evidence>
<gene>
    <name evidence="1" type="ORF">METZ01_LOCUS405816</name>
</gene>
<reference evidence="1" key="1">
    <citation type="submission" date="2018-05" db="EMBL/GenBank/DDBJ databases">
        <authorList>
            <person name="Lanie J.A."/>
            <person name="Ng W.-L."/>
            <person name="Kazmierczak K.M."/>
            <person name="Andrzejewski T.M."/>
            <person name="Davidsen T.M."/>
            <person name="Wayne K.J."/>
            <person name="Tettelin H."/>
            <person name="Glass J.I."/>
            <person name="Rusch D."/>
            <person name="Podicherti R."/>
            <person name="Tsui H.-C.T."/>
            <person name="Winkler M.E."/>
        </authorList>
    </citation>
    <scope>NUCLEOTIDE SEQUENCE</scope>
</reference>
<dbReference type="EMBL" id="UINC01156507">
    <property type="protein sequence ID" value="SVD52962.1"/>
    <property type="molecule type" value="Genomic_DNA"/>
</dbReference>
<sequence>VLFSSFNLLQLTPTNSSQLDTLQVKFHILVKQTD</sequence>
<proteinExistence type="predicted"/>